<dbReference type="GO" id="GO:0036463">
    <property type="term" value="F:TRAIL receptor activity"/>
    <property type="evidence" value="ECO:0007669"/>
    <property type="project" value="Ensembl"/>
</dbReference>
<dbReference type="GO" id="GO:0070059">
    <property type="term" value="P:intrinsic apoptotic signaling pathway in response to endoplasmic reticulum stress"/>
    <property type="evidence" value="ECO:0007669"/>
    <property type="project" value="Ensembl"/>
</dbReference>
<feature type="domain" description="TNFR-Cys" evidence="15">
    <location>
        <begin position="140"/>
        <end position="180"/>
    </location>
</feature>
<feature type="region of interest" description="Disordered" evidence="13">
    <location>
        <begin position="253"/>
        <end position="273"/>
    </location>
</feature>
<dbReference type="PIRSF" id="PIRSF037867">
    <property type="entry name" value="CD261_antigen"/>
    <property type="match status" value="1"/>
</dbReference>
<proteinExistence type="predicted"/>
<evidence type="ECO:0000313" key="16">
    <source>
        <dbReference type="Ensembl" id="ENSPANP00000052183.1"/>
    </source>
</evidence>
<dbReference type="GeneID" id="101002483"/>
<evidence type="ECO:0000256" key="3">
    <source>
        <dbReference type="ARBA" id="ARBA00022703"/>
    </source>
</evidence>
<dbReference type="GO" id="GO:0043123">
    <property type="term" value="P:positive regulation of canonical NF-kappaB signal transduction"/>
    <property type="evidence" value="ECO:0007669"/>
    <property type="project" value="Ensembl"/>
</dbReference>
<dbReference type="SUPFAM" id="SSF57586">
    <property type="entry name" value="TNF receptor-like"/>
    <property type="match status" value="3"/>
</dbReference>
<dbReference type="InterPro" id="IPR020465">
    <property type="entry name" value="TNFR_10"/>
</dbReference>
<feature type="transmembrane region" description="Helical" evidence="11">
    <location>
        <begin position="213"/>
        <end position="234"/>
    </location>
</feature>
<feature type="disulfide bond" evidence="12">
    <location>
        <begin position="121"/>
        <end position="139"/>
    </location>
</feature>
<dbReference type="InterPro" id="IPR034029">
    <property type="entry name" value="TNFRSF10A/B_death"/>
</dbReference>
<dbReference type="GO" id="GO:0002357">
    <property type="term" value="P:defense response to tumor cell"/>
    <property type="evidence" value="ECO:0007669"/>
    <property type="project" value="Ensembl"/>
</dbReference>
<name>A0A8I5R6H6_PAPAN</name>
<dbReference type="FunFam" id="1.10.533.10:FF:000043">
    <property type="entry name" value="Tumor necrosis factor receptor superfamily member 10A"/>
    <property type="match status" value="1"/>
</dbReference>
<keyword evidence="8 12" id="KW-1015">Disulfide bond</keyword>
<dbReference type="GO" id="GO:0071260">
    <property type="term" value="P:cellular response to mechanical stimulus"/>
    <property type="evidence" value="ECO:0007669"/>
    <property type="project" value="Ensembl"/>
</dbReference>
<dbReference type="SUPFAM" id="SSF47986">
    <property type="entry name" value="DEATH domain"/>
    <property type="match status" value="1"/>
</dbReference>
<dbReference type="Pfam" id="PF00020">
    <property type="entry name" value="TNFR_c6"/>
    <property type="match status" value="2"/>
</dbReference>
<evidence type="ECO:0000256" key="13">
    <source>
        <dbReference type="SAM" id="MobiDB-lite"/>
    </source>
</evidence>
<dbReference type="PANTHER" id="PTHR46330">
    <property type="entry name" value="TUMOR NECROSIS FACTOR RECEPTOR SUPERFAMILY MEMBER 10B"/>
    <property type="match status" value="1"/>
</dbReference>
<comment type="function">
    <text evidence="11">Receptor for the cytotoxic ligand TNFSF10/TRAIL. The adapter molecule FADD recruits caspase-8 to the activated receptor. The resulting death-inducing signaling complex (DISC) performs caspase-8 proteolytic activation which initiates the subsequent cascade of caspases (aspartate-specific cysteine proteases) mediating apoptosis.</text>
</comment>
<sequence length="447" mass="48323">MGQLRQSAPAASGARKGRGPGPREARGARPGLRVLKTLVLVVAAPAVLLSVSADCAPITRQSLVPQRRAAPRQKRSSPTEGLCPPGHHISEDSRDCISCKYGQDYSTHWNDFLFCLRCTKCDSGEVEVNSCTTTRNTVCQCKEGTFREEDSPEICRKCRTGCPRGMVKVKDCTPWSDIECVHKESGTKHTGEVPAVEKTVTTSPGTPASPCSLSGIIIGVIVSVVVVVVAVIVCKTSLWKKVLPYLKGVCSGGGGDPEHVDSSSHSPQRPGAEDNALNEIVSILQPSQVPEQEMEVQEPAEQTDVNTLSPGESKHLLEPAEAEGPPRRGQLVPVNENDPTETLRQCFDDFAAIVPFDAWEPLVRQLGLTDNEIKVAKAEAASSRDTLYVMLIKWVNKTGRAASVNTLLDALETLEERLAKQKIQDRLLSSGKFMYLEDNADSATSSV</sequence>
<dbReference type="InterPro" id="IPR001368">
    <property type="entry name" value="TNFR/NGFR_Cys_rich_reg"/>
</dbReference>
<dbReference type="PROSITE" id="PS50017">
    <property type="entry name" value="DEATH_DOMAIN"/>
    <property type="match status" value="1"/>
</dbReference>
<evidence type="ECO:0000259" key="15">
    <source>
        <dbReference type="PROSITE" id="PS50050"/>
    </source>
</evidence>
<dbReference type="OMA" id="CQNGQDY"/>
<dbReference type="CTD" id="8795"/>
<evidence type="ECO:0000256" key="2">
    <source>
        <dbReference type="ARBA" id="ARBA00022692"/>
    </source>
</evidence>
<feature type="repeat" description="TNFR-Cys" evidence="12">
    <location>
        <begin position="98"/>
        <end position="139"/>
    </location>
</feature>
<evidence type="ECO:0000256" key="7">
    <source>
        <dbReference type="ARBA" id="ARBA00023136"/>
    </source>
</evidence>
<dbReference type="Gene3D" id="2.10.50.10">
    <property type="entry name" value="Tumor Necrosis Factor Receptor, subunit A, domain 2"/>
    <property type="match status" value="3"/>
</dbReference>
<feature type="domain" description="TNFR-Cys" evidence="15">
    <location>
        <begin position="98"/>
        <end position="139"/>
    </location>
</feature>
<dbReference type="AlphaFoldDB" id="A0A8I5R6H6"/>
<dbReference type="GO" id="GO:0043065">
    <property type="term" value="P:positive regulation of apoptotic process"/>
    <property type="evidence" value="ECO:0007669"/>
    <property type="project" value="TreeGrafter"/>
</dbReference>
<protein>
    <submittedName>
        <fullName evidence="16">TNF receptor superfamily member 10b</fullName>
    </submittedName>
</protein>
<reference evidence="16" key="2">
    <citation type="submission" date="2025-08" db="UniProtKB">
        <authorList>
            <consortium name="Ensembl"/>
        </authorList>
    </citation>
    <scope>IDENTIFICATION</scope>
</reference>
<feature type="region of interest" description="Disordered" evidence="13">
    <location>
        <begin position="1"/>
        <end position="29"/>
    </location>
</feature>
<evidence type="ECO:0000256" key="4">
    <source>
        <dbReference type="ARBA" id="ARBA00022729"/>
    </source>
</evidence>
<dbReference type="GeneTree" id="ENSGT00940000164765"/>
<dbReference type="InterPro" id="IPR052491">
    <property type="entry name" value="TNFRSF10"/>
</dbReference>
<keyword evidence="7 11" id="KW-0472">Membrane</keyword>
<keyword evidence="17" id="KW-1185">Reference proteome</keyword>
<dbReference type="Gene3D" id="1.10.533.10">
    <property type="entry name" value="Death Domain, Fas"/>
    <property type="match status" value="1"/>
</dbReference>
<keyword evidence="3 11" id="KW-0053">Apoptosis</keyword>
<evidence type="ECO:0000256" key="6">
    <source>
        <dbReference type="ARBA" id="ARBA00022989"/>
    </source>
</evidence>
<keyword evidence="5" id="KW-0677">Repeat</keyword>
<dbReference type="RefSeq" id="XP_009210964.2">
    <property type="nucleotide sequence ID" value="XM_009212700.4"/>
</dbReference>
<feature type="disulfide bond" evidence="12">
    <location>
        <begin position="118"/>
        <end position="131"/>
    </location>
</feature>
<dbReference type="Ensembl" id="ENSPANT00000076949.1">
    <property type="protein sequence ID" value="ENSPANP00000052183.1"/>
    <property type="gene ID" value="ENSPANG00000009912.4"/>
</dbReference>
<comment type="subcellular location">
    <subcellularLocation>
        <location evidence="1">Membrane</location>
        <topology evidence="1">Single-pass type I membrane protein</topology>
    </subcellularLocation>
</comment>
<dbReference type="Proteomes" id="UP000028761">
    <property type="component" value="Chromosome 8"/>
</dbReference>
<feature type="region of interest" description="Disordered" evidence="13">
    <location>
        <begin position="64"/>
        <end position="86"/>
    </location>
</feature>
<keyword evidence="6 11" id="KW-1133">Transmembrane helix</keyword>
<comment type="caution">
    <text evidence="12">Lacks conserved residue(s) required for the propagation of feature annotation.</text>
</comment>
<feature type="region of interest" description="Disordered" evidence="13">
    <location>
        <begin position="289"/>
        <end position="312"/>
    </location>
</feature>
<feature type="disulfide bond" evidence="12">
    <location>
        <begin position="162"/>
        <end position="180"/>
    </location>
</feature>
<dbReference type="Pfam" id="PF00531">
    <property type="entry name" value="Death"/>
    <property type="match status" value="1"/>
</dbReference>
<dbReference type="InterPro" id="IPR011029">
    <property type="entry name" value="DEATH-like_dom_sf"/>
</dbReference>
<keyword evidence="9 11" id="KW-0675">Receptor</keyword>
<keyword evidence="4" id="KW-0732">Signal</keyword>
<dbReference type="SMART" id="SM00208">
    <property type="entry name" value="TNFR"/>
    <property type="match status" value="2"/>
</dbReference>
<accession>A0A8I5R6H6</accession>
<dbReference type="CDD" id="cd08315">
    <property type="entry name" value="Death_TRAILR_DR4_DR5"/>
    <property type="match status" value="1"/>
</dbReference>
<dbReference type="SMART" id="SM00005">
    <property type="entry name" value="DEATH"/>
    <property type="match status" value="1"/>
</dbReference>
<evidence type="ECO:0000256" key="10">
    <source>
        <dbReference type="ARBA" id="ARBA00023180"/>
    </source>
</evidence>
<evidence type="ECO:0000256" key="12">
    <source>
        <dbReference type="PROSITE-ProRule" id="PRU00206"/>
    </source>
</evidence>
<dbReference type="InterPro" id="IPR000488">
    <property type="entry name" value="Death_dom"/>
</dbReference>
<gene>
    <name evidence="16" type="primary">TNFRSF10B</name>
</gene>
<dbReference type="GO" id="GO:0009986">
    <property type="term" value="C:cell surface"/>
    <property type="evidence" value="ECO:0007669"/>
    <property type="project" value="Ensembl"/>
</dbReference>
<dbReference type="PANTHER" id="PTHR46330:SF1">
    <property type="entry name" value="TUMOR NECROSIS FACTOR RECEPTOR SUPERFAMILY MEMBER 10B"/>
    <property type="match status" value="1"/>
</dbReference>
<evidence type="ECO:0000256" key="8">
    <source>
        <dbReference type="ARBA" id="ARBA00023157"/>
    </source>
</evidence>
<dbReference type="InterPro" id="IPR034024">
    <property type="entry name" value="TNFRSF10_N"/>
</dbReference>
<keyword evidence="10" id="KW-0325">Glycoprotein</keyword>
<dbReference type="FunFam" id="2.10.50.10:FF:000004">
    <property type="entry name" value="Tumor necrosis factor receptor superfamily member 6"/>
    <property type="match status" value="1"/>
</dbReference>
<evidence type="ECO:0000256" key="9">
    <source>
        <dbReference type="ARBA" id="ARBA00023170"/>
    </source>
</evidence>
<dbReference type="PROSITE" id="PS50050">
    <property type="entry name" value="TNFR_NGFR_2"/>
    <property type="match status" value="2"/>
</dbReference>
<dbReference type="PROSITE" id="PS00652">
    <property type="entry name" value="TNFR_NGFR_1"/>
    <property type="match status" value="1"/>
</dbReference>
<evidence type="ECO:0000313" key="17">
    <source>
        <dbReference type="Proteomes" id="UP000028761"/>
    </source>
</evidence>
<evidence type="ECO:0000259" key="14">
    <source>
        <dbReference type="PROSITE" id="PS50017"/>
    </source>
</evidence>
<dbReference type="FunFam" id="2.10.50.10:FF:000016">
    <property type="entry name" value="Tumor necrosis factor receptor superfamily member 10B"/>
    <property type="match status" value="1"/>
</dbReference>
<keyword evidence="2 11" id="KW-0812">Transmembrane</keyword>
<feature type="domain" description="Death" evidence="14">
    <location>
        <begin position="359"/>
        <end position="427"/>
    </location>
</feature>
<reference evidence="16 17" key="1">
    <citation type="submission" date="2012-03" db="EMBL/GenBank/DDBJ databases">
        <title>Whole Genome Assembly of Papio anubis.</title>
        <authorList>
            <person name="Liu Y.L."/>
            <person name="Abraham K.A."/>
            <person name="Akbar H.A."/>
            <person name="Ali S.A."/>
            <person name="Anosike U.A."/>
            <person name="Aqrawi P.A."/>
            <person name="Arias F.A."/>
            <person name="Attaway T.A."/>
            <person name="Awwad R.A."/>
            <person name="Babu C.B."/>
            <person name="Bandaranaike D.B."/>
            <person name="Battles P.B."/>
            <person name="Bell A.B."/>
            <person name="Beltran B.B."/>
            <person name="Berhane-Mersha D.B."/>
            <person name="Bess C.B."/>
            <person name="Bickham C.B."/>
            <person name="Bolden T.B."/>
            <person name="Carter K.C."/>
            <person name="Chau D.C."/>
            <person name="Chavez A.C."/>
            <person name="Clerc-Blankenburg K.C."/>
            <person name="Coyle M.C."/>
            <person name="Dao M.D."/>
            <person name="Davila M.L.D."/>
            <person name="Davy-Carroll L.D."/>
            <person name="Denson S.D."/>
            <person name="Dinh H.D."/>
            <person name="Fernandez S.F."/>
            <person name="Fernando P.F."/>
            <person name="Forbes L.F."/>
            <person name="Francis C.F."/>
            <person name="Francisco L.F."/>
            <person name="Fu Q.F."/>
            <person name="Garcia-Iii R.G."/>
            <person name="Garrett T.G."/>
            <person name="Gross S.G."/>
            <person name="Gubbala S.G."/>
            <person name="Hirani K.H."/>
            <person name="Hogues M.H."/>
            <person name="Hollins B.H."/>
            <person name="Jackson L.J."/>
            <person name="Javaid M.J."/>
            <person name="Jhangiani S.J."/>
            <person name="Johnson A.J."/>
            <person name="Johnson B.J."/>
            <person name="Jones J.J."/>
            <person name="Joshi V.J."/>
            <person name="Kalu J.K."/>
            <person name="Khan N.K."/>
            <person name="Korchina V.K."/>
            <person name="Kovar C.K."/>
            <person name="Lago L.L."/>
            <person name="Lara F.L."/>
            <person name="Le T.-K.L."/>
            <person name="Lee S.L."/>
            <person name="Legall-Iii F.L."/>
            <person name="Lemon S.L."/>
            <person name="Liu J.L."/>
            <person name="Liu Y.-S.L."/>
            <person name="Liyanage D.L."/>
            <person name="Lopez J.L."/>
            <person name="Lorensuhewa L.L."/>
            <person name="Mata R.M."/>
            <person name="Mathew T.M."/>
            <person name="Mercado C.M."/>
            <person name="Mercado I.M."/>
            <person name="Morales K.M."/>
            <person name="Morgan M.M."/>
            <person name="Munidasa M.M."/>
            <person name="Ngo D.N."/>
            <person name="Nguyen L.N."/>
            <person name="Nguyen T.N."/>
            <person name="Nguyen N.N."/>
            <person name="Obregon M.O."/>
            <person name="Okwuonu G.O."/>
            <person name="Ongeri F.O."/>
            <person name="Onwere C.O."/>
            <person name="Osifeso I.O."/>
            <person name="Parra A.P."/>
            <person name="Patil S.P."/>
            <person name="Perez A.P."/>
            <person name="Perez Y.P."/>
            <person name="Pham C.P."/>
            <person name="Pu L.-L.P."/>
            <person name="Puazo M.P."/>
            <person name="Quiroz J.Q."/>
            <person name="Rouhana J.R."/>
            <person name="Ruiz M.R."/>
            <person name="Ruiz S.-J.R."/>
            <person name="Saada N.S."/>
            <person name="Santibanez J.S."/>
            <person name="Scheel M.S."/>
            <person name="Schneider B.S."/>
            <person name="Simmons D.S."/>
            <person name="Sisson I.S."/>
            <person name="Tang L.-Y.T."/>
            <person name="Thornton R.T."/>
            <person name="Tisius J.T."/>
            <person name="Toledanes G.T."/>
            <person name="Trejos Z.T."/>
            <person name="Usmani K.U."/>
            <person name="Varghese R.V."/>
            <person name="Vattathil S.V."/>
            <person name="Vee V.V."/>
            <person name="Walker D.W."/>
            <person name="Weissenberger G.W."/>
            <person name="White C.W."/>
            <person name="Williams A.W."/>
            <person name="Woodworth J.W."/>
            <person name="Wright R.W."/>
            <person name="Zhu Y.Z."/>
            <person name="Han Y.H."/>
            <person name="Newsham I.N."/>
            <person name="Nazareth L.N."/>
            <person name="Worley K.W."/>
            <person name="Muzny D.M."/>
            <person name="Rogers J.R."/>
            <person name="Gibbs R.G."/>
        </authorList>
    </citation>
    <scope>NUCLEOTIDE SEQUENCE [LARGE SCALE GENOMIC DNA]</scope>
</reference>
<evidence type="ECO:0000256" key="1">
    <source>
        <dbReference type="ARBA" id="ARBA00004479"/>
    </source>
</evidence>
<dbReference type="GO" id="GO:0005886">
    <property type="term" value="C:plasma membrane"/>
    <property type="evidence" value="ECO:0007669"/>
    <property type="project" value="UniProtKB-UniRule"/>
</dbReference>
<organism evidence="16 17">
    <name type="scientific">Papio anubis</name>
    <name type="common">Olive baboon</name>
    <dbReference type="NCBI Taxonomy" id="9555"/>
    <lineage>
        <taxon>Eukaryota</taxon>
        <taxon>Metazoa</taxon>
        <taxon>Chordata</taxon>
        <taxon>Craniata</taxon>
        <taxon>Vertebrata</taxon>
        <taxon>Euteleostomi</taxon>
        <taxon>Mammalia</taxon>
        <taxon>Eutheria</taxon>
        <taxon>Euarchontoglires</taxon>
        <taxon>Primates</taxon>
        <taxon>Haplorrhini</taxon>
        <taxon>Catarrhini</taxon>
        <taxon>Cercopithecidae</taxon>
        <taxon>Cercopithecinae</taxon>
        <taxon>Papio</taxon>
    </lineage>
</organism>
<dbReference type="GO" id="GO:0045569">
    <property type="term" value="F:TRAIL binding"/>
    <property type="evidence" value="ECO:0007669"/>
    <property type="project" value="UniProtKB-UniRule"/>
</dbReference>
<dbReference type="PRINTS" id="PR01956">
    <property type="entry name" value="TNFACTORR10"/>
</dbReference>
<feature type="repeat" description="TNFR-Cys" evidence="12">
    <location>
        <begin position="140"/>
        <end position="180"/>
    </location>
</feature>
<evidence type="ECO:0000256" key="11">
    <source>
        <dbReference type="PIRNR" id="PIRNR037867"/>
    </source>
</evidence>
<dbReference type="CDD" id="cd10580">
    <property type="entry name" value="TNFRSF10"/>
    <property type="match status" value="1"/>
</dbReference>
<reference evidence="16" key="3">
    <citation type="submission" date="2025-09" db="UniProtKB">
        <authorList>
            <consortium name="Ensembl"/>
        </authorList>
    </citation>
    <scope>IDENTIFICATION</scope>
</reference>
<evidence type="ECO:0000256" key="5">
    <source>
        <dbReference type="ARBA" id="ARBA00022737"/>
    </source>
</evidence>